<feature type="compositionally biased region" description="Low complexity" evidence="1">
    <location>
        <begin position="12"/>
        <end position="29"/>
    </location>
</feature>
<reference evidence="2 3" key="2">
    <citation type="submission" date="2018-11" db="EMBL/GenBank/DDBJ databases">
        <authorList>
            <consortium name="Pathogen Informatics"/>
        </authorList>
    </citation>
    <scope>NUCLEOTIDE SEQUENCE [LARGE SCALE GENOMIC DNA]</scope>
</reference>
<feature type="region of interest" description="Disordered" evidence="1">
    <location>
        <begin position="1"/>
        <end position="48"/>
    </location>
</feature>
<evidence type="ECO:0000256" key="1">
    <source>
        <dbReference type="SAM" id="MobiDB-lite"/>
    </source>
</evidence>
<dbReference type="AlphaFoldDB" id="A0A0N4XGR8"/>
<protein>
    <submittedName>
        <fullName evidence="2 4">Uncharacterized protein</fullName>
    </submittedName>
</protein>
<dbReference type="Proteomes" id="UP000271162">
    <property type="component" value="Unassembled WGS sequence"/>
</dbReference>
<gene>
    <name evidence="2" type="ORF">NBR_LOCUS1722</name>
</gene>
<name>A0A0N4XGR8_NIPBR</name>
<keyword evidence="3" id="KW-1185">Reference proteome</keyword>
<evidence type="ECO:0000313" key="4">
    <source>
        <dbReference type="WBParaSite" id="NBR_0000172001-mRNA-1"/>
    </source>
</evidence>
<sequence length="103" mass="11354">MVTQPRRVMVQEPTTSVDSSSPSEASTPSEARHSQATPSMTMHVAQTRAPPVPQMALLEGSEDSSADSGNHASLNTFLTDSARMLLAHHTFFILYYFLQRLYV</sequence>
<accession>A0A0N4XGR8</accession>
<proteinExistence type="predicted"/>
<dbReference type="WBParaSite" id="NBR_0000172001-mRNA-1">
    <property type="protein sequence ID" value="NBR_0000172001-mRNA-1"/>
    <property type="gene ID" value="NBR_0000172001"/>
</dbReference>
<evidence type="ECO:0000313" key="3">
    <source>
        <dbReference type="Proteomes" id="UP000271162"/>
    </source>
</evidence>
<reference evidence="4" key="1">
    <citation type="submission" date="2017-02" db="UniProtKB">
        <authorList>
            <consortium name="WormBaseParasite"/>
        </authorList>
    </citation>
    <scope>IDENTIFICATION</scope>
</reference>
<dbReference type="EMBL" id="UYSL01001524">
    <property type="protein sequence ID" value="VDL65311.1"/>
    <property type="molecule type" value="Genomic_DNA"/>
</dbReference>
<evidence type="ECO:0000313" key="2">
    <source>
        <dbReference type="EMBL" id="VDL65311.1"/>
    </source>
</evidence>
<organism evidence="4">
    <name type="scientific">Nippostrongylus brasiliensis</name>
    <name type="common">Rat hookworm</name>
    <dbReference type="NCBI Taxonomy" id="27835"/>
    <lineage>
        <taxon>Eukaryota</taxon>
        <taxon>Metazoa</taxon>
        <taxon>Ecdysozoa</taxon>
        <taxon>Nematoda</taxon>
        <taxon>Chromadorea</taxon>
        <taxon>Rhabditida</taxon>
        <taxon>Rhabditina</taxon>
        <taxon>Rhabditomorpha</taxon>
        <taxon>Strongyloidea</taxon>
        <taxon>Heligmosomidae</taxon>
        <taxon>Nippostrongylus</taxon>
    </lineage>
</organism>